<dbReference type="EMBL" id="BKCJ010001825">
    <property type="protein sequence ID" value="GEU44282.1"/>
    <property type="molecule type" value="Genomic_DNA"/>
</dbReference>
<evidence type="ECO:0000313" key="1">
    <source>
        <dbReference type="EMBL" id="GEU44282.1"/>
    </source>
</evidence>
<protein>
    <submittedName>
        <fullName evidence="1">Uncharacterized protein</fullName>
    </submittedName>
</protein>
<organism evidence="1">
    <name type="scientific">Tanacetum cinerariifolium</name>
    <name type="common">Dalmatian daisy</name>
    <name type="synonym">Chrysanthemum cinerariifolium</name>
    <dbReference type="NCBI Taxonomy" id="118510"/>
    <lineage>
        <taxon>Eukaryota</taxon>
        <taxon>Viridiplantae</taxon>
        <taxon>Streptophyta</taxon>
        <taxon>Embryophyta</taxon>
        <taxon>Tracheophyta</taxon>
        <taxon>Spermatophyta</taxon>
        <taxon>Magnoliopsida</taxon>
        <taxon>eudicotyledons</taxon>
        <taxon>Gunneridae</taxon>
        <taxon>Pentapetalae</taxon>
        <taxon>asterids</taxon>
        <taxon>campanulids</taxon>
        <taxon>Asterales</taxon>
        <taxon>Asteraceae</taxon>
        <taxon>Asteroideae</taxon>
        <taxon>Anthemideae</taxon>
        <taxon>Anthemidinae</taxon>
        <taxon>Tanacetum</taxon>
    </lineage>
</organism>
<proteinExistence type="predicted"/>
<sequence length="310" mass="34526">MENTNLFVPVPPNGLRSRISQELNELYAIFVAIDSRFENIDHTQIIIPPFIPFKQLLNDFMNPPDVFEMDDLESDNKSVDTPLVSPFIDSDDESDDKEVLNELNKYGNAGNFYYNRIINSFGSIAGGLDPVNPVIRLPIKHEISSGFGSIAGGLDPINPAIRLPIEHGISSGTRGVHRCISEIHYQKLLSFKLSVNTPLVSFFLDSNDDSDNGEVLSELEEYEANPPPTNNSHVLPTALCVKVVQELKEIQTILDYINSRLGNINQFLNDFKNLPNEINMDDPEPEGESVNTPIVSYFLDSDDDSDDGSP</sequence>
<comment type="caution">
    <text evidence="1">The sequence shown here is derived from an EMBL/GenBank/DDBJ whole genome shotgun (WGS) entry which is preliminary data.</text>
</comment>
<dbReference type="AlphaFoldDB" id="A0A6L2K691"/>
<accession>A0A6L2K691</accession>
<name>A0A6L2K691_TANCI</name>
<reference evidence="1" key="1">
    <citation type="journal article" date="2019" name="Sci. Rep.">
        <title>Draft genome of Tanacetum cinerariifolium, the natural source of mosquito coil.</title>
        <authorList>
            <person name="Yamashiro T."/>
            <person name="Shiraishi A."/>
            <person name="Satake H."/>
            <person name="Nakayama K."/>
        </authorList>
    </citation>
    <scope>NUCLEOTIDE SEQUENCE</scope>
</reference>
<gene>
    <name evidence="1" type="ORF">Tci_016260</name>
</gene>